<feature type="compositionally biased region" description="Basic residues" evidence="1">
    <location>
        <begin position="525"/>
        <end position="542"/>
    </location>
</feature>
<evidence type="ECO:0000313" key="3">
    <source>
        <dbReference type="Proteomes" id="UP000217676"/>
    </source>
</evidence>
<sequence>MVEVVDMRFPRVRVRVRSDADADEVADLLPGAAPGAWVMAPLPAAVAGLHLLDAYLPVNPAAEAVIRRLVAACVARISGLDHGNKDEWEDRLDALLKTRCLEREAVDAYFDKHVFDLADPVRPFLQHPALAAECSKPAAPGKLHFDRAAGNNAVWWDHTPQDTPMDLDTAFEGIMLWRGYGPCGTGAQRDHGGTNTKSMKAGPYRSLVSYFPECRDLFLSALLSCPPPWTWPSGPGQDTAPWEEDGPADPMAPAVPAGPIGLLTARAAHHILVNVTDNQVSECWVAWGTLTDLPVVRDPFVLDREKGGPMRGSHRRGLLRDFDALIAATDPSVKAPAGVHRPAWIDVYAQLSRDQLEAIGPVRVRAVGYDQDKREMGDSIAYTATTPETLAACLPAREPRRARIVAIGRQDCEHAEQHLLSQLRSAWRKIDPGAKVIPWEEQAQTVFWDRSDDLFWNAVRTVTDPATELAAMTLTVYDEVTADIATSIAGFLPVAEHRKWLRIGLALRDGRVPRPSPAAEPRRNPHDHHHARDRPGARRLVHARCPQGLLHSRRTVRSATGPEHRPGRPGTPHG</sequence>
<accession>A0A160P950</accession>
<reference evidence="2 3" key="1">
    <citation type="journal article" date="2016" name="Genome Announc.">
        <title>Complete Genome Sequence of Thiostrepton-Producing Streptomyces laurentii ATCC 31255.</title>
        <authorList>
            <person name="Doi K."/>
            <person name="Fujino Y."/>
            <person name="Nagayoshi Y."/>
            <person name="Ohshima T."/>
            <person name="Ogata S."/>
        </authorList>
    </citation>
    <scope>NUCLEOTIDE SEQUENCE [LARGE SCALE GENOMIC DNA]</scope>
    <source>
        <strain evidence="2 3">ATCC 31255</strain>
    </source>
</reference>
<protein>
    <submittedName>
        <fullName evidence="2">CRISPR-associated cse1 family protein</fullName>
    </submittedName>
</protein>
<evidence type="ECO:0000313" key="2">
    <source>
        <dbReference type="EMBL" id="BAU87976.1"/>
    </source>
</evidence>
<organism evidence="2 3">
    <name type="scientific">Streptomyces laurentii</name>
    <dbReference type="NCBI Taxonomy" id="39478"/>
    <lineage>
        <taxon>Bacteria</taxon>
        <taxon>Bacillati</taxon>
        <taxon>Actinomycetota</taxon>
        <taxon>Actinomycetes</taxon>
        <taxon>Kitasatosporales</taxon>
        <taxon>Streptomycetaceae</taxon>
        <taxon>Streptomyces</taxon>
    </lineage>
</organism>
<dbReference type="NCBIfam" id="TIGR02547">
    <property type="entry name" value="casA_cse1"/>
    <property type="match status" value="1"/>
</dbReference>
<name>A0A160P950_STRLU</name>
<dbReference type="Pfam" id="PF09481">
    <property type="entry name" value="CRISPR_Cse1"/>
    <property type="match status" value="1"/>
</dbReference>
<gene>
    <name evidence="2" type="ORF">SLA_7110</name>
</gene>
<keyword evidence="3" id="KW-1185">Reference proteome</keyword>
<dbReference type="Proteomes" id="UP000217676">
    <property type="component" value="Chromosome"/>
</dbReference>
<evidence type="ECO:0000256" key="1">
    <source>
        <dbReference type="SAM" id="MobiDB-lite"/>
    </source>
</evidence>
<dbReference type="AlphaFoldDB" id="A0A160P950"/>
<feature type="region of interest" description="Disordered" evidence="1">
    <location>
        <begin position="511"/>
        <end position="574"/>
    </location>
</feature>
<proteinExistence type="predicted"/>
<dbReference type="EMBL" id="AP017424">
    <property type="protein sequence ID" value="BAU87976.1"/>
    <property type="molecule type" value="Genomic_DNA"/>
</dbReference>
<dbReference type="InterPro" id="IPR013381">
    <property type="entry name" value="CRISPR-assoc_prot_Cse1"/>
</dbReference>
<dbReference type="KEGG" id="slau:SLA_7110"/>